<evidence type="ECO:0000256" key="1">
    <source>
        <dbReference type="ARBA" id="ARBA00022555"/>
    </source>
</evidence>
<dbReference type="SUPFAM" id="SSF50249">
    <property type="entry name" value="Nucleic acid-binding proteins"/>
    <property type="match status" value="1"/>
</dbReference>
<organism evidence="5 6">
    <name type="scientific">Pararhodospirillum photometricum DSM 122</name>
    <dbReference type="NCBI Taxonomy" id="1150469"/>
    <lineage>
        <taxon>Bacteria</taxon>
        <taxon>Pseudomonadati</taxon>
        <taxon>Pseudomonadota</taxon>
        <taxon>Alphaproteobacteria</taxon>
        <taxon>Rhodospirillales</taxon>
        <taxon>Rhodospirillaceae</taxon>
        <taxon>Pararhodospirillum</taxon>
    </lineage>
</organism>
<dbReference type="HOGENOM" id="CLU_1625797_0_0_5"/>
<dbReference type="NCBIfam" id="NF007494">
    <property type="entry name" value="PRK10089.1-3"/>
    <property type="match status" value="1"/>
</dbReference>
<evidence type="ECO:0000256" key="3">
    <source>
        <dbReference type="PROSITE-ProRule" id="PRU00209"/>
    </source>
</evidence>
<evidence type="ECO:0000313" key="6">
    <source>
        <dbReference type="Proteomes" id="UP000033220"/>
    </source>
</evidence>
<dbReference type="InterPro" id="IPR012340">
    <property type="entry name" value="NA-bd_OB-fold"/>
</dbReference>
<evidence type="ECO:0000256" key="2">
    <source>
        <dbReference type="ARBA" id="ARBA00022884"/>
    </source>
</evidence>
<dbReference type="InterPro" id="IPR002547">
    <property type="entry name" value="tRNA-bd_dom"/>
</dbReference>
<reference evidence="5 6" key="1">
    <citation type="submission" date="2012-02" db="EMBL/GenBank/DDBJ databases">
        <title>Shotgun genome sequence of Phaeospirillum photometricum DSM 122.</title>
        <authorList>
            <person name="Duquesne K."/>
            <person name="Sturgis J."/>
        </authorList>
    </citation>
    <scope>NUCLEOTIDE SEQUENCE [LARGE SCALE GENOMIC DNA]</scope>
    <source>
        <strain evidence="6">DSM122</strain>
    </source>
</reference>
<feature type="domain" description="TRNA-binding" evidence="4">
    <location>
        <begin position="59"/>
        <end position="163"/>
    </location>
</feature>
<keyword evidence="6" id="KW-1185">Reference proteome</keyword>
<dbReference type="STRING" id="1150469.RSPPHO_03095"/>
<keyword evidence="1 3" id="KW-0820">tRNA-binding</keyword>
<dbReference type="Pfam" id="PF01588">
    <property type="entry name" value="tRNA_bind"/>
    <property type="match status" value="1"/>
</dbReference>
<dbReference type="AlphaFoldDB" id="H6SQZ9"/>
<dbReference type="PROSITE" id="PS50886">
    <property type="entry name" value="TRBD"/>
    <property type="match status" value="1"/>
</dbReference>
<evidence type="ECO:0000259" key="4">
    <source>
        <dbReference type="PROSITE" id="PS50886"/>
    </source>
</evidence>
<dbReference type="Proteomes" id="UP000033220">
    <property type="component" value="Chromosome DSM 122"/>
</dbReference>
<evidence type="ECO:0000313" key="5">
    <source>
        <dbReference type="EMBL" id="CCG09721.1"/>
    </source>
</evidence>
<sequence>MRRKGWGGAASPDPSFAKKAPLGGFFFVTRAVCVTGLPLYTRVFRLLRESVPMTATLDDFHRLDLRIGTVIEAHPFPEARKPALKLRVDFGPEIGVRTSSAQLTRHYQPQDLVGRQVLAVVNFPPRQIGPVRSECLVLGVPDPDGEPVLLAPDQPVPNGGRLY</sequence>
<dbReference type="InterPro" id="IPR008231">
    <property type="entry name" value="CsaA"/>
</dbReference>
<dbReference type="FunFam" id="2.40.50.140:FF:000165">
    <property type="entry name" value="Chaperone CsaA"/>
    <property type="match status" value="1"/>
</dbReference>
<dbReference type="EMBL" id="HE663493">
    <property type="protein sequence ID" value="CCG09721.1"/>
    <property type="molecule type" value="Genomic_DNA"/>
</dbReference>
<accession>H6SQZ9</accession>
<protein>
    <submittedName>
        <fullName evidence="5">Secretion chaperone CsaA</fullName>
    </submittedName>
</protein>
<dbReference type="GO" id="GO:0000049">
    <property type="term" value="F:tRNA binding"/>
    <property type="evidence" value="ECO:0007669"/>
    <property type="project" value="UniProtKB-UniRule"/>
</dbReference>
<dbReference type="PANTHER" id="PTHR11586">
    <property type="entry name" value="TRNA-AMINOACYLATION COFACTOR ARC1 FAMILY MEMBER"/>
    <property type="match status" value="1"/>
</dbReference>
<dbReference type="NCBIfam" id="TIGR02222">
    <property type="entry name" value="chap_CsaA"/>
    <property type="match status" value="1"/>
</dbReference>
<proteinExistence type="predicted"/>
<dbReference type="KEGG" id="rpm:RSPPHO_03095"/>
<keyword evidence="2 3" id="KW-0694">RNA-binding</keyword>
<gene>
    <name evidence="5" type="ORF">RSPPHO_03095</name>
</gene>
<dbReference type="InterPro" id="IPR051270">
    <property type="entry name" value="Tyrosine-tRNA_ligase_regulator"/>
</dbReference>
<dbReference type="CDD" id="cd02798">
    <property type="entry name" value="tRNA_bind_CsaA"/>
    <property type="match status" value="1"/>
</dbReference>
<dbReference type="eggNOG" id="COG0073">
    <property type="taxonomic scope" value="Bacteria"/>
</dbReference>
<dbReference type="Gene3D" id="2.40.50.140">
    <property type="entry name" value="Nucleic acid-binding proteins"/>
    <property type="match status" value="1"/>
</dbReference>
<dbReference type="PANTHER" id="PTHR11586:SF37">
    <property type="entry name" value="TRNA-BINDING DOMAIN-CONTAINING PROTEIN"/>
    <property type="match status" value="1"/>
</dbReference>
<dbReference type="NCBIfam" id="NF007495">
    <property type="entry name" value="PRK10089.1-4"/>
    <property type="match status" value="1"/>
</dbReference>
<dbReference type="PATRIC" id="fig|1150469.3.peg.3492"/>
<name>H6SQZ9_PARPM</name>